<evidence type="ECO:0000313" key="1">
    <source>
        <dbReference type="EMBL" id="GBP65985.1"/>
    </source>
</evidence>
<sequence>MLVGGTNVRDRYILYILAKNVALEPECARFDPDHGIGIEKTAFIGIEFGFEIQGGPGLKLRTRPESEQTVELPYYCDVISPR</sequence>
<proteinExistence type="predicted"/>
<comment type="caution">
    <text evidence="1">The sequence shown here is derived from an EMBL/GenBank/DDBJ whole genome shotgun (WGS) entry which is preliminary data.</text>
</comment>
<accession>A0A4C1XV17</accession>
<keyword evidence="2" id="KW-1185">Reference proteome</keyword>
<evidence type="ECO:0000313" key="2">
    <source>
        <dbReference type="Proteomes" id="UP000299102"/>
    </source>
</evidence>
<dbReference type="AlphaFoldDB" id="A0A4C1XV17"/>
<reference evidence="1 2" key="1">
    <citation type="journal article" date="2019" name="Commun. Biol.">
        <title>The bagworm genome reveals a unique fibroin gene that provides high tensile strength.</title>
        <authorList>
            <person name="Kono N."/>
            <person name="Nakamura H."/>
            <person name="Ohtoshi R."/>
            <person name="Tomita M."/>
            <person name="Numata K."/>
            <person name="Arakawa K."/>
        </authorList>
    </citation>
    <scope>NUCLEOTIDE SEQUENCE [LARGE SCALE GENOMIC DNA]</scope>
</reference>
<protein>
    <submittedName>
        <fullName evidence="1">Uncharacterized protein</fullName>
    </submittedName>
</protein>
<organism evidence="1 2">
    <name type="scientific">Eumeta variegata</name>
    <name type="common">Bagworm moth</name>
    <name type="synonym">Eumeta japonica</name>
    <dbReference type="NCBI Taxonomy" id="151549"/>
    <lineage>
        <taxon>Eukaryota</taxon>
        <taxon>Metazoa</taxon>
        <taxon>Ecdysozoa</taxon>
        <taxon>Arthropoda</taxon>
        <taxon>Hexapoda</taxon>
        <taxon>Insecta</taxon>
        <taxon>Pterygota</taxon>
        <taxon>Neoptera</taxon>
        <taxon>Endopterygota</taxon>
        <taxon>Lepidoptera</taxon>
        <taxon>Glossata</taxon>
        <taxon>Ditrysia</taxon>
        <taxon>Tineoidea</taxon>
        <taxon>Psychidae</taxon>
        <taxon>Oiketicinae</taxon>
        <taxon>Eumeta</taxon>
    </lineage>
</organism>
<dbReference type="Proteomes" id="UP000299102">
    <property type="component" value="Unassembled WGS sequence"/>
</dbReference>
<name>A0A4C1XV17_EUMVA</name>
<dbReference type="EMBL" id="BGZK01000944">
    <property type="protein sequence ID" value="GBP65985.1"/>
    <property type="molecule type" value="Genomic_DNA"/>
</dbReference>
<gene>
    <name evidence="1" type="ORF">EVAR_45906_1</name>
</gene>